<dbReference type="NCBIfam" id="TIGR01444">
    <property type="entry name" value="fkbM_fam"/>
    <property type="match status" value="1"/>
</dbReference>
<keyword evidence="3" id="KW-1185">Reference proteome</keyword>
<dbReference type="PANTHER" id="PTHR36973:SF4">
    <property type="entry name" value="NODULATION PROTEIN"/>
    <property type="match status" value="1"/>
</dbReference>
<accession>A0A3E2NW30</accession>
<dbReference type="InterPro" id="IPR053188">
    <property type="entry name" value="FkbM_Methyltransferase"/>
</dbReference>
<dbReference type="InterPro" id="IPR006342">
    <property type="entry name" value="FkbM_mtfrase"/>
</dbReference>
<dbReference type="SUPFAM" id="SSF53335">
    <property type="entry name" value="S-adenosyl-L-methionine-dependent methyltransferases"/>
    <property type="match status" value="1"/>
</dbReference>
<dbReference type="GO" id="GO:0008171">
    <property type="term" value="F:O-methyltransferase activity"/>
    <property type="evidence" value="ECO:0007669"/>
    <property type="project" value="TreeGrafter"/>
</dbReference>
<dbReference type="EMBL" id="QWDE01000001">
    <property type="protein sequence ID" value="RFZ85215.1"/>
    <property type="molecule type" value="Genomic_DNA"/>
</dbReference>
<sequence length="372" mass="42637">MDSEEHVISALLRKFRPEVDVVTACRHLKAHDDYPSLLSISETFKAYAIDNAAYNWPFERLHELPLPFITYVTTHNGEYMIVTEINDREVFLTSRNSYEVPMLLDSFKLIFEGTVLVLEPPEPGTALAIENTQPSSLIEVDDLPFQVTYVDIGASYGLPPKWERFAQHPNFMLLLIEPDAGQAADIRLQYPNAMVLETGLSNLNEERDINITASQSCSSVLEPNMDVLRRFNLEKWFTVIGSTKANLRRFEQVAAETGLHVPDFIKIDVQGFEYEVLEGFGKLLDQVLCIELETHLLQIYKEQKLFFDIHKMLYHHGFFLRHLEQTGSFLSEAVEFNAYFVRNMHGLHVNAQAKITFWEAVNNLPPAKTPRA</sequence>
<dbReference type="PROSITE" id="PS50990">
    <property type="entry name" value="PEPTIDASE_C39"/>
    <property type="match status" value="1"/>
</dbReference>
<evidence type="ECO:0000259" key="1">
    <source>
        <dbReference type="PROSITE" id="PS50990"/>
    </source>
</evidence>
<protein>
    <submittedName>
        <fullName evidence="2">FkbM family methyltransferase</fullName>
    </submittedName>
</protein>
<keyword evidence="2" id="KW-0489">Methyltransferase</keyword>
<reference evidence="2 3" key="1">
    <citation type="submission" date="2018-08" db="EMBL/GenBank/DDBJ databases">
        <title>Mucilaginibacter terrae sp. nov., isolated from manganese diggings.</title>
        <authorList>
            <person name="Huang Y."/>
            <person name="Zhou Z."/>
        </authorList>
    </citation>
    <scope>NUCLEOTIDE SEQUENCE [LARGE SCALE GENOMIC DNA]</scope>
    <source>
        <strain evidence="2 3">ZH6</strain>
    </source>
</reference>
<dbReference type="GO" id="GO:0008233">
    <property type="term" value="F:peptidase activity"/>
    <property type="evidence" value="ECO:0007669"/>
    <property type="project" value="InterPro"/>
</dbReference>
<dbReference type="Gene3D" id="3.90.70.10">
    <property type="entry name" value="Cysteine proteinases"/>
    <property type="match status" value="1"/>
</dbReference>
<dbReference type="GO" id="GO:0006508">
    <property type="term" value="P:proteolysis"/>
    <property type="evidence" value="ECO:0007669"/>
    <property type="project" value="InterPro"/>
</dbReference>
<name>A0A3E2NW30_9SPHI</name>
<dbReference type="InterPro" id="IPR005074">
    <property type="entry name" value="Peptidase_C39"/>
</dbReference>
<dbReference type="Gene3D" id="3.40.50.150">
    <property type="entry name" value="Vaccinia Virus protein VP39"/>
    <property type="match status" value="1"/>
</dbReference>
<dbReference type="OrthoDB" id="9812600at2"/>
<proteinExistence type="predicted"/>
<dbReference type="GO" id="GO:0032259">
    <property type="term" value="P:methylation"/>
    <property type="evidence" value="ECO:0007669"/>
    <property type="project" value="UniProtKB-KW"/>
</dbReference>
<dbReference type="Pfam" id="PF05050">
    <property type="entry name" value="Methyltransf_21"/>
    <property type="match status" value="1"/>
</dbReference>
<evidence type="ECO:0000313" key="3">
    <source>
        <dbReference type="Proteomes" id="UP000260823"/>
    </source>
</evidence>
<gene>
    <name evidence="2" type="ORF">DYU05_06330</name>
</gene>
<dbReference type="Proteomes" id="UP000260823">
    <property type="component" value="Unassembled WGS sequence"/>
</dbReference>
<dbReference type="RefSeq" id="WP_117382115.1">
    <property type="nucleotide sequence ID" value="NZ_QWDE01000001.1"/>
</dbReference>
<dbReference type="Pfam" id="PF03412">
    <property type="entry name" value="Peptidase_C39"/>
    <property type="match status" value="1"/>
</dbReference>
<dbReference type="InterPro" id="IPR029063">
    <property type="entry name" value="SAM-dependent_MTases_sf"/>
</dbReference>
<dbReference type="GO" id="GO:0005524">
    <property type="term" value="F:ATP binding"/>
    <property type="evidence" value="ECO:0007669"/>
    <property type="project" value="InterPro"/>
</dbReference>
<keyword evidence="2" id="KW-0808">Transferase</keyword>
<evidence type="ECO:0000313" key="2">
    <source>
        <dbReference type="EMBL" id="RFZ85215.1"/>
    </source>
</evidence>
<dbReference type="PANTHER" id="PTHR36973">
    <property type="entry name" value="SLL1456 PROTEIN-RELATED"/>
    <property type="match status" value="1"/>
</dbReference>
<dbReference type="AlphaFoldDB" id="A0A3E2NW30"/>
<feature type="domain" description="Peptidase C39" evidence="1">
    <location>
        <begin position="2"/>
        <end position="118"/>
    </location>
</feature>
<organism evidence="2 3">
    <name type="scientific">Mucilaginibacter terrenus</name>
    <dbReference type="NCBI Taxonomy" id="2482727"/>
    <lineage>
        <taxon>Bacteria</taxon>
        <taxon>Pseudomonadati</taxon>
        <taxon>Bacteroidota</taxon>
        <taxon>Sphingobacteriia</taxon>
        <taxon>Sphingobacteriales</taxon>
        <taxon>Sphingobacteriaceae</taxon>
        <taxon>Mucilaginibacter</taxon>
    </lineage>
</organism>
<dbReference type="GO" id="GO:0016020">
    <property type="term" value="C:membrane"/>
    <property type="evidence" value="ECO:0007669"/>
    <property type="project" value="InterPro"/>
</dbReference>
<comment type="caution">
    <text evidence="2">The sequence shown here is derived from an EMBL/GenBank/DDBJ whole genome shotgun (WGS) entry which is preliminary data.</text>
</comment>